<accession>A0A166RSG6</accession>
<evidence type="ECO:0000256" key="1">
    <source>
        <dbReference type="SAM" id="MobiDB-lite"/>
    </source>
</evidence>
<dbReference type="OrthoDB" id="3226344at2759"/>
<feature type="region of interest" description="Disordered" evidence="1">
    <location>
        <begin position="189"/>
        <end position="256"/>
    </location>
</feature>
<feature type="compositionally biased region" description="Low complexity" evidence="1">
    <location>
        <begin position="201"/>
        <end position="212"/>
    </location>
</feature>
<dbReference type="EMBL" id="KV417502">
    <property type="protein sequence ID" value="KZP28606.1"/>
    <property type="molecule type" value="Genomic_DNA"/>
</dbReference>
<evidence type="ECO:0000313" key="2">
    <source>
        <dbReference type="EMBL" id="KZP28606.1"/>
    </source>
</evidence>
<feature type="compositionally biased region" description="Low complexity" evidence="1">
    <location>
        <begin position="225"/>
        <end position="241"/>
    </location>
</feature>
<proteinExistence type="predicted"/>
<organism evidence="2">
    <name type="scientific">Athelia psychrophila</name>
    <dbReference type="NCBI Taxonomy" id="1759441"/>
    <lineage>
        <taxon>Eukaryota</taxon>
        <taxon>Fungi</taxon>
        <taxon>Dikarya</taxon>
        <taxon>Basidiomycota</taxon>
        <taxon>Agaricomycotina</taxon>
        <taxon>Agaricomycetes</taxon>
        <taxon>Agaricomycetidae</taxon>
        <taxon>Atheliales</taxon>
        <taxon>Atheliaceae</taxon>
        <taxon>Athelia</taxon>
    </lineage>
</organism>
<sequence>MMLVQKPPSFPSTFSTHNIHHKRNPSAPVVVLPTRTPGLLSLSLAKPTPTRQPQQQRVNRSPRSKPAVAHNRSPKPAAAEAQQLSSEAEAQRKTQQQQPTPAPTPDRHVRAQSVASKAPKDKMNRQVAISTPLSSCSLTGCWVHRSPPLPHTAQGRRNNVRQPSPPNPPSQAEDQTFTEKAKYNSFDPFFVNSSESESDRPAAAQAKAPKLATPSGKLARRRQAPHAGPATPTPAHARAIPMPRTSDQPNRGRHGRTHSAMMNLSRSAPITASSNAYGAFPVCDDSNDAEELTPPATPVEARQELSTQMFDNGPRTAPLSSAYGGYSFAALPSPMASPTLQRQRQHVRSPSEGVFNMSFDEDLSFSSSSDSASEELKMLFGLMPKRPAPGPRGKVHHSANSPSMSAAKAAKEALYASSLFQNSPSPDELPPPAF</sequence>
<feature type="compositionally biased region" description="Low complexity" evidence="1">
    <location>
        <begin position="77"/>
        <end position="99"/>
    </location>
</feature>
<name>A0A166RSG6_9AGAM</name>
<protein>
    <submittedName>
        <fullName evidence="2">Uncharacterized protein</fullName>
    </submittedName>
</protein>
<feature type="region of interest" description="Disordered" evidence="1">
    <location>
        <begin position="1"/>
        <end position="126"/>
    </location>
</feature>
<feature type="region of interest" description="Disordered" evidence="1">
    <location>
        <begin position="147"/>
        <end position="175"/>
    </location>
</feature>
<dbReference type="AlphaFoldDB" id="A0A166RSG6"/>
<dbReference type="STRING" id="436010.A0A166RSG6"/>
<reference evidence="2" key="1">
    <citation type="journal article" date="2016" name="Mol. Biol. Evol.">
        <title>Comparative Genomics of Early-Diverging Mushroom-Forming Fungi Provides Insights into the Origins of Lignocellulose Decay Capabilities.</title>
        <authorList>
            <person name="Nagy L.G."/>
            <person name="Riley R."/>
            <person name="Tritt A."/>
            <person name="Adam C."/>
            <person name="Daum C."/>
            <person name="Floudas D."/>
            <person name="Sun H."/>
            <person name="Yadav J.S."/>
            <person name="Pangilinan J."/>
            <person name="Larsson K.H."/>
            <person name="Matsuura K."/>
            <person name="Barry K."/>
            <person name="Labutti K."/>
            <person name="Kuo R."/>
            <person name="Ohm R.A."/>
            <person name="Bhattacharya S.S."/>
            <person name="Shirouzu T."/>
            <person name="Yoshinaga Y."/>
            <person name="Martin F.M."/>
            <person name="Grigoriev I.V."/>
            <person name="Hibbett D.S."/>
        </authorList>
    </citation>
    <scope>NUCLEOTIDE SEQUENCE [LARGE SCALE GENOMIC DNA]</scope>
    <source>
        <strain evidence="2">CBS 109695</strain>
    </source>
</reference>
<feature type="compositionally biased region" description="Low complexity" evidence="1">
    <location>
        <begin position="398"/>
        <end position="407"/>
    </location>
</feature>
<feature type="region of interest" description="Disordered" evidence="1">
    <location>
        <begin position="382"/>
        <end position="407"/>
    </location>
</feature>
<feature type="compositionally biased region" description="Low complexity" evidence="1">
    <location>
        <begin position="47"/>
        <end position="57"/>
    </location>
</feature>
<gene>
    <name evidence="2" type="ORF">FIBSPDRAFT_908574</name>
</gene>